<dbReference type="STRING" id="432608.A6V39_00825"/>
<protein>
    <submittedName>
        <fullName evidence="1">Uncharacterized protein</fullName>
    </submittedName>
</protein>
<reference evidence="2" key="1">
    <citation type="submission" date="2016-04" db="EMBL/GenBank/DDBJ databases">
        <authorList>
            <person name="Quiroz-Castaneda R.E."/>
            <person name="Martinez-Ocampo F."/>
        </authorList>
    </citation>
    <scope>NUCLEOTIDE SEQUENCE [LARGE SCALE GENOMIC DNA]</scope>
    <source>
        <strain evidence="2">INIFAP01</strain>
    </source>
</reference>
<organism evidence="1 2">
    <name type="scientific">Candidatus Mycoplasma haematobovis</name>
    <dbReference type="NCBI Taxonomy" id="432608"/>
    <lineage>
        <taxon>Bacteria</taxon>
        <taxon>Bacillati</taxon>
        <taxon>Mycoplasmatota</taxon>
        <taxon>Mollicutes</taxon>
        <taxon>Mycoplasmataceae</taxon>
        <taxon>Mycoplasma</taxon>
    </lineage>
</organism>
<comment type="caution">
    <text evidence="1">The sequence shown here is derived from an EMBL/GenBank/DDBJ whole genome shotgun (WGS) entry which is preliminary data.</text>
</comment>
<accession>A0A1A9QF57</accession>
<evidence type="ECO:0000313" key="2">
    <source>
        <dbReference type="Proteomes" id="UP000077623"/>
    </source>
</evidence>
<name>A0A1A9QF57_9MOLU</name>
<dbReference type="AlphaFoldDB" id="A0A1A9QF57"/>
<gene>
    <name evidence="1" type="ORF">A6V39_00825</name>
</gene>
<dbReference type="Proteomes" id="UP000077623">
    <property type="component" value="Unassembled WGS sequence"/>
</dbReference>
<dbReference type="EMBL" id="LWUJ01000010">
    <property type="protein sequence ID" value="OAL10595.1"/>
    <property type="molecule type" value="Genomic_DNA"/>
</dbReference>
<sequence>MEIKKYLLFSGGAVVFSSAVAYRVWNLTKPSVATSLAAEGRRTIFDSAKPKFEKWIKLYLTFKEELISKNIVSADHINDKEGAFVFKNWCANSLKSNSGYLLDLARNYCTMTLGVYALEQEGVELIEDVKVNRNQKEVWFSAFTNHKDEIIKSGLFGDLIGDDQDKSGERVRGWCRRKAKEPYIPKNYKIAGYLSSWCVVKKR</sequence>
<dbReference type="RefSeq" id="WP_187149830.1">
    <property type="nucleotide sequence ID" value="NZ_LWUJ01000010.1"/>
</dbReference>
<evidence type="ECO:0000313" key="1">
    <source>
        <dbReference type="EMBL" id="OAL10595.1"/>
    </source>
</evidence>
<keyword evidence="2" id="KW-1185">Reference proteome</keyword>
<proteinExistence type="predicted"/>